<name>A0AAV1P7C4_SCOSC</name>
<evidence type="ECO:0000256" key="1">
    <source>
        <dbReference type="SAM" id="MobiDB-lite"/>
    </source>
</evidence>
<comment type="caution">
    <text evidence="2">The sequence shown here is derived from an EMBL/GenBank/DDBJ whole genome shotgun (WGS) entry which is preliminary data.</text>
</comment>
<dbReference type="Proteomes" id="UP001314229">
    <property type="component" value="Unassembled WGS sequence"/>
</dbReference>
<dbReference type="EMBL" id="CAWUFR010000107">
    <property type="protein sequence ID" value="CAK6967602.1"/>
    <property type="molecule type" value="Genomic_DNA"/>
</dbReference>
<organism evidence="2 3">
    <name type="scientific">Scomber scombrus</name>
    <name type="common">Atlantic mackerel</name>
    <name type="synonym">Scomber vernalis</name>
    <dbReference type="NCBI Taxonomy" id="13677"/>
    <lineage>
        <taxon>Eukaryota</taxon>
        <taxon>Metazoa</taxon>
        <taxon>Chordata</taxon>
        <taxon>Craniata</taxon>
        <taxon>Vertebrata</taxon>
        <taxon>Euteleostomi</taxon>
        <taxon>Actinopterygii</taxon>
        <taxon>Neopterygii</taxon>
        <taxon>Teleostei</taxon>
        <taxon>Neoteleostei</taxon>
        <taxon>Acanthomorphata</taxon>
        <taxon>Pelagiaria</taxon>
        <taxon>Scombriformes</taxon>
        <taxon>Scombridae</taxon>
        <taxon>Scomber</taxon>
    </lineage>
</organism>
<evidence type="ECO:0000313" key="2">
    <source>
        <dbReference type="EMBL" id="CAK6967602.1"/>
    </source>
</evidence>
<sequence length="103" mass="11173">MSAVARLAAQINSDMDAKTGPLSSPPSSSSSSPHISTRLGLKRPRFVLCVFPDEANRSRRVRLFTSLETHDAALSRRAGGSLLTVCAELKPWKKDYSARCGNI</sequence>
<evidence type="ECO:0000313" key="3">
    <source>
        <dbReference type="Proteomes" id="UP001314229"/>
    </source>
</evidence>
<reference evidence="2 3" key="1">
    <citation type="submission" date="2024-01" db="EMBL/GenBank/DDBJ databases">
        <authorList>
            <person name="Alioto T."/>
            <person name="Alioto T."/>
            <person name="Gomez Garrido J."/>
        </authorList>
    </citation>
    <scope>NUCLEOTIDE SEQUENCE [LARGE SCALE GENOMIC DNA]</scope>
</reference>
<feature type="region of interest" description="Disordered" evidence="1">
    <location>
        <begin position="1"/>
        <end position="37"/>
    </location>
</feature>
<gene>
    <name evidence="2" type="ORF">FSCOSCO3_A007911</name>
</gene>
<proteinExistence type="predicted"/>
<accession>A0AAV1P7C4</accession>
<keyword evidence="3" id="KW-1185">Reference proteome</keyword>
<dbReference type="AlphaFoldDB" id="A0AAV1P7C4"/>
<protein>
    <submittedName>
        <fullName evidence="2">Uncharacterized protein</fullName>
    </submittedName>
</protein>